<comment type="caution">
    <text evidence="10">Lacks conserved residue(s) required for the propagation of feature annotation.</text>
</comment>
<keyword evidence="6 10" id="KW-1133">Transmembrane helix</keyword>
<gene>
    <name evidence="11" type="ORF">WN51_05259</name>
</gene>
<dbReference type="PANTHER" id="PTHR21137">
    <property type="entry name" value="ODORANT RECEPTOR"/>
    <property type="match status" value="1"/>
</dbReference>
<feature type="transmembrane region" description="Helical" evidence="10">
    <location>
        <begin position="423"/>
        <end position="441"/>
    </location>
</feature>
<evidence type="ECO:0000256" key="3">
    <source>
        <dbReference type="ARBA" id="ARBA00022606"/>
    </source>
</evidence>
<dbReference type="OrthoDB" id="7700178at2759"/>
<keyword evidence="4 10" id="KW-0812">Transmembrane</keyword>
<evidence type="ECO:0000313" key="11">
    <source>
        <dbReference type="EMBL" id="KOX70682.1"/>
    </source>
</evidence>
<keyword evidence="7 10" id="KW-0472">Membrane</keyword>
<evidence type="ECO:0000256" key="7">
    <source>
        <dbReference type="ARBA" id="ARBA00023136"/>
    </source>
</evidence>
<organism evidence="11 12">
    <name type="scientific">Melipona quadrifasciata</name>
    <dbReference type="NCBI Taxonomy" id="166423"/>
    <lineage>
        <taxon>Eukaryota</taxon>
        <taxon>Metazoa</taxon>
        <taxon>Ecdysozoa</taxon>
        <taxon>Arthropoda</taxon>
        <taxon>Hexapoda</taxon>
        <taxon>Insecta</taxon>
        <taxon>Pterygota</taxon>
        <taxon>Neoptera</taxon>
        <taxon>Endopterygota</taxon>
        <taxon>Hymenoptera</taxon>
        <taxon>Apocrita</taxon>
        <taxon>Aculeata</taxon>
        <taxon>Apoidea</taxon>
        <taxon>Anthophila</taxon>
        <taxon>Apidae</taxon>
        <taxon>Melipona</taxon>
    </lineage>
</organism>
<keyword evidence="2" id="KW-1003">Cell membrane</keyword>
<keyword evidence="3 10" id="KW-0716">Sensory transduction</keyword>
<evidence type="ECO:0000256" key="10">
    <source>
        <dbReference type="RuleBase" id="RU351113"/>
    </source>
</evidence>
<dbReference type="Proteomes" id="UP000053105">
    <property type="component" value="Unassembled WGS sequence"/>
</dbReference>
<evidence type="ECO:0000256" key="9">
    <source>
        <dbReference type="ARBA" id="ARBA00023224"/>
    </source>
</evidence>
<proteinExistence type="inferred from homology"/>
<sequence length="444" mass="51438">MAAISQRSNRVLNSDDALDDYVAVLTFHDTKITINVDHKIIAKLSSPVLCRFYPFTSTESRTGSMKNKQIRGFSNAWNVNTDLAIECIPPITALFLSMSMYLNTIFNAKKIKDILLSIKENHNYYMNRPENVILQYYDMQGSKITFYYASYVYVTVVAYITIPAVSLTFDLIRPSNYSQEKSFPIELDYGVDTQQYFYYLFVHSYVTIAIIANLIASCDTTYMLYAQHAYALFAIVSYELRTVHILDTNILMKFKDRYLLEKHKNIELLPKEQKQMHSKLFLCIKEHQNAIEYSKLVESLFTKSIFAQLFFNVVCLTIAGVETVMKLGNVADMIRFGSFTFAQAIHIFVLCLPGQRLLNHNEEVHAAACEAMWYIFPKNCHNLYKFLLARTFAFSKITALKMATMSMETFLAVMIFYRDSFHIIVKLYKILLLLVIIFRLFKAQ</sequence>
<feature type="transmembrane region" description="Helical" evidence="10">
    <location>
        <begin position="399"/>
        <end position="417"/>
    </location>
</feature>
<feature type="transmembrane region" description="Helical" evidence="10">
    <location>
        <begin position="196"/>
        <end position="216"/>
    </location>
</feature>
<name>A0A0N0U401_9HYME</name>
<dbReference type="InterPro" id="IPR004117">
    <property type="entry name" value="7tm6_olfct_rcpt"/>
</dbReference>
<dbReference type="EMBL" id="KQ435853">
    <property type="protein sequence ID" value="KOX70682.1"/>
    <property type="molecule type" value="Genomic_DNA"/>
</dbReference>
<accession>A0A0N0U401</accession>
<evidence type="ECO:0000256" key="4">
    <source>
        <dbReference type="ARBA" id="ARBA00022692"/>
    </source>
</evidence>
<dbReference type="GO" id="GO:0004984">
    <property type="term" value="F:olfactory receptor activity"/>
    <property type="evidence" value="ECO:0007669"/>
    <property type="project" value="InterPro"/>
</dbReference>
<reference evidence="11 12" key="1">
    <citation type="submission" date="2015-07" db="EMBL/GenBank/DDBJ databases">
        <title>The genome of Melipona quadrifasciata.</title>
        <authorList>
            <person name="Pan H."/>
            <person name="Kapheim K."/>
        </authorList>
    </citation>
    <scope>NUCLEOTIDE SEQUENCE [LARGE SCALE GENOMIC DNA]</scope>
    <source>
        <strain evidence="11">0111107301</strain>
        <tissue evidence="11">Whole body</tissue>
    </source>
</reference>
<keyword evidence="8 10" id="KW-0675">Receptor</keyword>
<dbReference type="STRING" id="166423.A0A0N0U401"/>
<keyword evidence="5 10" id="KW-0552">Olfaction</keyword>
<comment type="similarity">
    <text evidence="10">Belongs to the insect chemoreceptor superfamily. Heteromeric odorant receptor channel (TC 1.A.69) family.</text>
</comment>
<keyword evidence="12" id="KW-1185">Reference proteome</keyword>
<evidence type="ECO:0000256" key="8">
    <source>
        <dbReference type="ARBA" id="ARBA00023170"/>
    </source>
</evidence>
<evidence type="ECO:0000256" key="2">
    <source>
        <dbReference type="ARBA" id="ARBA00022475"/>
    </source>
</evidence>
<evidence type="ECO:0000313" key="12">
    <source>
        <dbReference type="Proteomes" id="UP000053105"/>
    </source>
</evidence>
<keyword evidence="9 10" id="KW-0807">Transducer</keyword>
<dbReference type="GO" id="GO:0005886">
    <property type="term" value="C:plasma membrane"/>
    <property type="evidence" value="ECO:0007669"/>
    <property type="project" value="UniProtKB-SubCell"/>
</dbReference>
<feature type="transmembrane region" description="Helical" evidence="10">
    <location>
        <begin position="146"/>
        <end position="169"/>
    </location>
</feature>
<dbReference type="AlphaFoldDB" id="A0A0N0U401"/>
<protein>
    <recommendedName>
        <fullName evidence="10">Odorant receptor</fullName>
    </recommendedName>
</protein>
<dbReference type="Pfam" id="PF02949">
    <property type="entry name" value="7tm_6"/>
    <property type="match status" value="1"/>
</dbReference>
<dbReference type="GO" id="GO:0007165">
    <property type="term" value="P:signal transduction"/>
    <property type="evidence" value="ECO:0007669"/>
    <property type="project" value="UniProtKB-KW"/>
</dbReference>
<evidence type="ECO:0000256" key="6">
    <source>
        <dbReference type="ARBA" id="ARBA00022989"/>
    </source>
</evidence>
<evidence type="ECO:0000256" key="5">
    <source>
        <dbReference type="ARBA" id="ARBA00022725"/>
    </source>
</evidence>
<dbReference type="PANTHER" id="PTHR21137:SF35">
    <property type="entry name" value="ODORANT RECEPTOR 19A-RELATED"/>
    <property type="match status" value="1"/>
</dbReference>
<dbReference type="GO" id="GO:0005549">
    <property type="term" value="F:odorant binding"/>
    <property type="evidence" value="ECO:0007669"/>
    <property type="project" value="InterPro"/>
</dbReference>
<comment type="subcellular location">
    <subcellularLocation>
        <location evidence="1 10">Cell membrane</location>
        <topology evidence="1 10">Multi-pass membrane protein</topology>
    </subcellularLocation>
</comment>
<evidence type="ECO:0000256" key="1">
    <source>
        <dbReference type="ARBA" id="ARBA00004651"/>
    </source>
</evidence>